<evidence type="ECO:0000313" key="3">
    <source>
        <dbReference type="Proteomes" id="UP000823882"/>
    </source>
</evidence>
<name>A0A9D2NZN1_9FIRM</name>
<dbReference type="PANTHER" id="PTHR43586">
    <property type="entry name" value="CYSTEINE DESULFURASE"/>
    <property type="match status" value="1"/>
</dbReference>
<dbReference type="Proteomes" id="UP000823882">
    <property type="component" value="Unassembled WGS sequence"/>
</dbReference>
<dbReference type="InterPro" id="IPR000192">
    <property type="entry name" value="Aminotrans_V_dom"/>
</dbReference>
<proteinExistence type="predicted"/>
<dbReference type="Gene3D" id="3.90.1150.10">
    <property type="entry name" value="Aspartate Aminotransferase, domain 1"/>
    <property type="match status" value="1"/>
</dbReference>
<protein>
    <submittedName>
        <fullName evidence="2">Aminotransferase class V-fold PLP-dependent enzyme</fullName>
    </submittedName>
</protein>
<keyword evidence="2" id="KW-0032">Aminotransferase</keyword>
<dbReference type="PANTHER" id="PTHR43586:SF4">
    <property type="entry name" value="ISOPENICILLIN N EPIMERASE"/>
    <property type="match status" value="1"/>
</dbReference>
<dbReference type="Gene3D" id="3.40.640.10">
    <property type="entry name" value="Type I PLP-dependent aspartate aminotransferase-like (Major domain)"/>
    <property type="match status" value="1"/>
</dbReference>
<sequence>MIYLDAAATTLQKPASVPRASAWAMTHMSSIGRGGHAAAMLAAETAFACRKAAAGLFHMEEPDEVVFTMNATHGLNIAIRSLVKPGDTVLISGYEHNAVTRPLAAIPGVTVKVAASRLFEPGALLSRFQELLTPEVSCVICNHVSNVFGYVLPVEELSDLCLRRGVPFLLDASQSAGTLPVHMDRLHAAFIAMPGHKGLYGPQGTGLLLCNHEAQPLLQGGTGSLSARQEMPDFFPDRLEAGTHNLTGIAGLLEGIRFVQRRTPEAILTHERNLSARCAQALSAIRGVTVYAAPRLFSQAGVLSFQVEGLDCEEVAERLGARGIAVRAGLHCAPLAHRSAGTLDEGTVRASFSAFNTPWEADMLVGAVAQMAQR</sequence>
<keyword evidence="2" id="KW-0808">Transferase</keyword>
<comment type="caution">
    <text evidence="2">The sequence shown here is derived from an EMBL/GenBank/DDBJ whole genome shotgun (WGS) entry which is preliminary data.</text>
</comment>
<accession>A0A9D2NZN1</accession>
<dbReference type="Pfam" id="PF00266">
    <property type="entry name" value="Aminotran_5"/>
    <property type="match status" value="1"/>
</dbReference>
<dbReference type="InterPro" id="IPR015421">
    <property type="entry name" value="PyrdxlP-dep_Trfase_major"/>
</dbReference>
<evidence type="ECO:0000313" key="2">
    <source>
        <dbReference type="EMBL" id="HJC39984.1"/>
    </source>
</evidence>
<evidence type="ECO:0000259" key="1">
    <source>
        <dbReference type="Pfam" id="PF00266"/>
    </source>
</evidence>
<dbReference type="InterPro" id="IPR015422">
    <property type="entry name" value="PyrdxlP-dep_Trfase_small"/>
</dbReference>
<gene>
    <name evidence="2" type="ORF">H9701_00335</name>
</gene>
<dbReference type="InterPro" id="IPR015424">
    <property type="entry name" value="PyrdxlP-dep_Trfase"/>
</dbReference>
<feature type="domain" description="Aminotransferase class V" evidence="1">
    <location>
        <begin position="2"/>
        <end position="363"/>
    </location>
</feature>
<reference evidence="2" key="2">
    <citation type="submission" date="2021-04" db="EMBL/GenBank/DDBJ databases">
        <authorList>
            <person name="Gilroy R."/>
        </authorList>
    </citation>
    <scope>NUCLEOTIDE SEQUENCE</scope>
    <source>
        <strain evidence="2">CHK186-1790</strain>
    </source>
</reference>
<dbReference type="AlphaFoldDB" id="A0A9D2NZN1"/>
<organism evidence="2 3">
    <name type="scientific">Candidatus Intestinimonas pullistercoris</name>
    <dbReference type="NCBI Taxonomy" id="2838623"/>
    <lineage>
        <taxon>Bacteria</taxon>
        <taxon>Bacillati</taxon>
        <taxon>Bacillota</taxon>
        <taxon>Clostridia</taxon>
        <taxon>Eubacteriales</taxon>
        <taxon>Intestinimonas</taxon>
    </lineage>
</organism>
<reference evidence="2" key="1">
    <citation type="journal article" date="2021" name="PeerJ">
        <title>Extensive microbial diversity within the chicken gut microbiome revealed by metagenomics and culture.</title>
        <authorList>
            <person name="Gilroy R."/>
            <person name="Ravi A."/>
            <person name="Getino M."/>
            <person name="Pursley I."/>
            <person name="Horton D.L."/>
            <person name="Alikhan N.F."/>
            <person name="Baker D."/>
            <person name="Gharbi K."/>
            <person name="Hall N."/>
            <person name="Watson M."/>
            <person name="Adriaenssens E.M."/>
            <person name="Foster-Nyarko E."/>
            <person name="Jarju S."/>
            <person name="Secka A."/>
            <person name="Antonio M."/>
            <person name="Oren A."/>
            <person name="Chaudhuri R.R."/>
            <person name="La Ragione R."/>
            <person name="Hildebrand F."/>
            <person name="Pallen M.J."/>
        </authorList>
    </citation>
    <scope>NUCLEOTIDE SEQUENCE</scope>
    <source>
        <strain evidence="2">CHK186-1790</strain>
    </source>
</reference>
<dbReference type="EMBL" id="DWWJ01000004">
    <property type="protein sequence ID" value="HJC39984.1"/>
    <property type="molecule type" value="Genomic_DNA"/>
</dbReference>
<dbReference type="SUPFAM" id="SSF53383">
    <property type="entry name" value="PLP-dependent transferases"/>
    <property type="match status" value="1"/>
</dbReference>
<dbReference type="GO" id="GO:0008483">
    <property type="term" value="F:transaminase activity"/>
    <property type="evidence" value="ECO:0007669"/>
    <property type="project" value="UniProtKB-KW"/>
</dbReference>